<organism evidence="3 4">
    <name type="scientific">Anaerobiospirillum thomasii</name>
    <dbReference type="NCBI Taxonomy" id="179995"/>
    <lineage>
        <taxon>Bacteria</taxon>
        <taxon>Pseudomonadati</taxon>
        <taxon>Pseudomonadota</taxon>
        <taxon>Gammaproteobacteria</taxon>
        <taxon>Aeromonadales</taxon>
        <taxon>Succinivibrionaceae</taxon>
        <taxon>Anaerobiospirillum</taxon>
    </lineage>
</organism>
<evidence type="ECO:0000313" key="3">
    <source>
        <dbReference type="EMBL" id="SPT70250.1"/>
    </source>
</evidence>
<dbReference type="RefSeq" id="WP_113744345.1">
    <property type="nucleotide sequence ID" value="NZ_UAPV01000001.1"/>
</dbReference>
<dbReference type="PANTHER" id="PTHR37296">
    <property type="entry name" value="CONSERVED VIRULENCE FACTOR B"/>
    <property type="match status" value="1"/>
</dbReference>
<name>A0A2X0VR66_9GAMM</name>
<accession>A0A2X0VR66</accession>
<dbReference type="Pfam" id="PF13509">
    <property type="entry name" value="S1_2"/>
    <property type="match status" value="1"/>
</dbReference>
<proteinExistence type="inferred from homology"/>
<dbReference type="SUPFAM" id="SSF50249">
    <property type="entry name" value="Nucleic acid-binding proteins"/>
    <property type="match status" value="1"/>
</dbReference>
<feature type="domain" description="S1 motif" evidence="2">
    <location>
        <begin position="148"/>
        <end position="210"/>
    </location>
</feature>
<dbReference type="PANTHER" id="PTHR37296:SF1">
    <property type="entry name" value="CONSERVED VIRULENCE FACTOR B"/>
    <property type="match status" value="1"/>
</dbReference>
<dbReference type="InterPro" id="IPR014464">
    <property type="entry name" value="CvfB_fam"/>
</dbReference>
<dbReference type="EMBL" id="UAPV01000001">
    <property type="protein sequence ID" value="SPT70250.1"/>
    <property type="molecule type" value="Genomic_DNA"/>
</dbReference>
<sequence length="293" mass="33083">MTENVRLGHMTELTVVDITDQGAFVDALEFGELFVPRSQLPHNLMEGDTLRVFLYVDGKRVLATAKRPYLELGMTGKLRITSVECGTVYLDMGIPKELVMPVSEQRGSFEVGRDALVLIAIDDKGRLFGTQKFNKYIEDRLPYELSYKKGQKVKIVAVSHTPLGFRVIVDDSFYGLLYRDSVYGQINIGKRYDGYIANIREDRRVDISMSQPGVEGIERASLDILCLIYNQGGTLDITDKSSPDEIEDYLHMSKGKFKKAIGSLYKNRLIVIGDENLSITDEGRAYMEEKKGR</sequence>
<dbReference type="Pfam" id="PF17783">
    <property type="entry name" value="WHD_CvfB"/>
    <property type="match status" value="1"/>
</dbReference>
<dbReference type="SMART" id="SM00316">
    <property type="entry name" value="S1"/>
    <property type="match status" value="2"/>
</dbReference>
<dbReference type="Proteomes" id="UP000250086">
    <property type="component" value="Unassembled WGS sequence"/>
</dbReference>
<dbReference type="Gene3D" id="2.40.50.140">
    <property type="entry name" value="Nucleic acid-binding proteins"/>
    <property type="match status" value="1"/>
</dbReference>
<dbReference type="InterPro" id="IPR012340">
    <property type="entry name" value="NA-bd_OB-fold"/>
</dbReference>
<comment type="similarity">
    <text evidence="1">Belongs to the CvfB family.</text>
</comment>
<dbReference type="Gene3D" id="1.10.10.10">
    <property type="entry name" value="Winged helix-like DNA-binding domain superfamily/Winged helix DNA-binding domain"/>
    <property type="match status" value="1"/>
</dbReference>
<evidence type="ECO:0000313" key="4">
    <source>
        <dbReference type="Proteomes" id="UP000250086"/>
    </source>
</evidence>
<dbReference type="InterPro" id="IPR036388">
    <property type="entry name" value="WH-like_DNA-bd_sf"/>
</dbReference>
<dbReference type="InterPro" id="IPR039566">
    <property type="entry name" value="CvfB_S1_st"/>
</dbReference>
<dbReference type="GO" id="GO:0003676">
    <property type="term" value="F:nucleic acid binding"/>
    <property type="evidence" value="ECO:0007669"/>
    <property type="project" value="InterPro"/>
</dbReference>
<reference evidence="3 4" key="1">
    <citation type="submission" date="2018-06" db="EMBL/GenBank/DDBJ databases">
        <authorList>
            <consortium name="Pathogen Informatics"/>
            <person name="Doyle S."/>
        </authorList>
    </citation>
    <scope>NUCLEOTIDE SEQUENCE [LARGE SCALE GENOMIC DNA]</scope>
    <source>
        <strain evidence="3 4">NCTC13093</strain>
    </source>
</reference>
<dbReference type="InterPro" id="IPR003029">
    <property type="entry name" value="S1_domain"/>
</dbReference>
<dbReference type="PIRSF" id="PIRSF012524">
    <property type="entry name" value="YitL_S1"/>
    <property type="match status" value="1"/>
</dbReference>
<keyword evidence="4" id="KW-1185">Reference proteome</keyword>
<dbReference type="AlphaFoldDB" id="A0A2X0VR66"/>
<gene>
    <name evidence="3" type="primary">cvfB</name>
    <name evidence="3" type="ORF">NCTC13093_01659</name>
</gene>
<dbReference type="InterPro" id="IPR040764">
    <property type="entry name" value="CvfB_WH"/>
</dbReference>
<evidence type="ECO:0000259" key="2">
    <source>
        <dbReference type="SMART" id="SM00316"/>
    </source>
</evidence>
<feature type="domain" description="S1 motif" evidence="2">
    <location>
        <begin position="6"/>
        <end position="66"/>
    </location>
</feature>
<evidence type="ECO:0000256" key="1">
    <source>
        <dbReference type="PIRNR" id="PIRNR012524"/>
    </source>
</evidence>
<protein>
    <submittedName>
        <fullName evidence="3">Conserved virulence factor B</fullName>
    </submittedName>
</protein>